<protein>
    <submittedName>
        <fullName evidence="1">Aspartate/glutamate racemase family protein</fullName>
    </submittedName>
</protein>
<dbReference type="Proteomes" id="UP001169242">
    <property type="component" value="Unassembled WGS sequence"/>
</dbReference>
<reference evidence="1" key="1">
    <citation type="journal article" date="2023" name="Int. J. Syst. Evol. Microbiol.">
        <title>&lt;i&gt;Holtiella tumoricola&lt;/i&gt; gen. nov. sp. nov., isolated from a human clinical sample.</title>
        <authorList>
            <person name="Allen-Vercoe E."/>
            <person name="Daigneault M.C."/>
            <person name="Vancuren S.J."/>
            <person name="Cochrane K."/>
            <person name="O'Neal L.L."/>
            <person name="Sankaranarayanan K."/>
            <person name="Lawson P.A."/>
        </authorList>
    </citation>
    <scope>NUCLEOTIDE SEQUENCE</scope>
    <source>
        <strain evidence="1">CC70A</strain>
    </source>
</reference>
<evidence type="ECO:0000313" key="2">
    <source>
        <dbReference type="Proteomes" id="UP001169242"/>
    </source>
</evidence>
<organism evidence="1 2">
    <name type="scientific">Holtiella tumoricola</name>
    <dbReference type="NCBI Taxonomy" id="3018743"/>
    <lineage>
        <taxon>Bacteria</taxon>
        <taxon>Bacillati</taxon>
        <taxon>Bacillota</taxon>
        <taxon>Clostridia</taxon>
        <taxon>Lachnospirales</taxon>
        <taxon>Cellulosilyticaceae</taxon>
        <taxon>Holtiella</taxon>
    </lineage>
</organism>
<dbReference type="AlphaFoldDB" id="A0AA42DMM9"/>
<dbReference type="Pfam" id="PF01177">
    <property type="entry name" value="Asp_Glu_race"/>
    <property type="match status" value="1"/>
</dbReference>
<comment type="caution">
    <text evidence="1">The sequence shown here is derived from an EMBL/GenBank/DDBJ whole genome shotgun (WGS) entry which is preliminary data.</text>
</comment>
<evidence type="ECO:0000313" key="1">
    <source>
        <dbReference type="EMBL" id="MDA3731784.1"/>
    </source>
</evidence>
<keyword evidence="2" id="KW-1185">Reference proteome</keyword>
<proteinExistence type="predicted"/>
<gene>
    <name evidence="1" type="ORF">PBV87_09875</name>
</gene>
<name>A0AA42DMM9_9FIRM</name>
<accession>A0AA42DMM9</accession>
<dbReference type="RefSeq" id="WP_271012114.1">
    <property type="nucleotide sequence ID" value="NZ_JAQIFT010000040.1"/>
</dbReference>
<dbReference type="InterPro" id="IPR015942">
    <property type="entry name" value="Asp/Glu/hydantoin_racemase"/>
</dbReference>
<dbReference type="GO" id="GO:0047661">
    <property type="term" value="F:amino-acid racemase activity"/>
    <property type="evidence" value="ECO:0007669"/>
    <property type="project" value="InterPro"/>
</dbReference>
<sequence>MKIGVLYTVKSVLDTFPQTIVEEIGPVDFVHILDEELLSWMKEENKVTPRQEKRILAHIKKFEREQVNLIISSCSSLGDLLQKVKDETHLPILKIDQPMMEEACKIGTDITLIGTAPTTMLPSFHHLEQIAYDMGKVIHITPILVERAGEALFSNQHERFATLLLEALKLVPKQDVVILAQASMENARQSLGYELNLPVLSSPNLFIRNLKQYLGGV</sequence>
<dbReference type="EMBL" id="JAQIFT010000040">
    <property type="protein sequence ID" value="MDA3731784.1"/>
    <property type="molecule type" value="Genomic_DNA"/>
</dbReference>